<dbReference type="Gene3D" id="3.40.630.30">
    <property type="match status" value="1"/>
</dbReference>
<gene>
    <name evidence="2" type="ORF">JJN12_12465</name>
</gene>
<protein>
    <submittedName>
        <fullName evidence="2">GNAT family N-acetyltransferase</fullName>
    </submittedName>
</protein>
<keyword evidence="3" id="KW-1185">Reference proteome</keyword>
<dbReference type="RefSeq" id="WP_208429995.1">
    <property type="nucleotide sequence ID" value="NZ_JAEPRJ010000001.1"/>
</dbReference>
<reference evidence="2 3" key="1">
    <citation type="submission" date="2021-01" db="EMBL/GenBank/DDBJ databases">
        <title>Isolation and description of Catonella massiliensis sp. nov., a novel Catonella species, isolated from a stable periodontitis subject.</title>
        <authorList>
            <person name="Antezack A."/>
            <person name="Boxberger M."/>
            <person name="La Scola B."/>
            <person name="Monnet-Corti V."/>
        </authorList>
    </citation>
    <scope>NUCLEOTIDE SEQUENCE [LARGE SCALE GENOMIC DNA]</scope>
    <source>
        <strain evidence="2 3">Marseille-Q4567</strain>
    </source>
</reference>
<dbReference type="InterPro" id="IPR016181">
    <property type="entry name" value="Acyl_CoA_acyltransferase"/>
</dbReference>
<accession>A0ABS1J365</accession>
<dbReference type="EMBL" id="JAEPRJ010000001">
    <property type="protein sequence ID" value="MBK5898587.1"/>
    <property type="molecule type" value="Genomic_DNA"/>
</dbReference>
<dbReference type="InterPro" id="IPR000182">
    <property type="entry name" value="GNAT_dom"/>
</dbReference>
<comment type="caution">
    <text evidence="2">The sequence shown here is derived from an EMBL/GenBank/DDBJ whole genome shotgun (WGS) entry which is preliminary data.</text>
</comment>
<dbReference type="Pfam" id="PF00583">
    <property type="entry name" value="Acetyltransf_1"/>
    <property type="match status" value="1"/>
</dbReference>
<sequence>MFDFSILSTKYKVKKMGEEDAPIIFNLLSGNPLYFEYCPPKPSIESVLNDLRALPPGKSLIDKFYLGFFNDNQLVAVMDYIVSFPQEDTIFIGLFMVDIKESGKGIGSSIIDEALNVFKREGYVKVRLAYMKGNPQSSRFWQKCGFVETGIEKENEHGVAVVLEKII</sequence>
<dbReference type="Proteomes" id="UP000604730">
    <property type="component" value="Unassembled WGS sequence"/>
</dbReference>
<evidence type="ECO:0000313" key="2">
    <source>
        <dbReference type="EMBL" id="MBK5898587.1"/>
    </source>
</evidence>
<dbReference type="CDD" id="cd04301">
    <property type="entry name" value="NAT_SF"/>
    <property type="match status" value="1"/>
</dbReference>
<dbReference type="PROSITE" id="PS51186">
    <property type="entry name" value="GNAT"/>
    <property type="match status" value="1"/>
</dbReference>
<evidence type="ECO:0000313" key="3">
    <source>
        <dbReference type="Proteomes" id="UP000604730"/>
    </source>
</evidence>
<feature type="domain" description="N-acetyltransferase" evidence="1">
    <location>
        <begin position="11"/>
        <end position="167"/>
    </location>
</feature>
<name>A0ABS1J365_9FIRM</name>
<evidence type="ECO:0000259" key="1">
    <source>
        <dbReference type="PROSITE" id="PS51186"/>
    </source>
</evidence>
<organism evidence="2 3">
    <name type="scientific">Catonella massiliensis</name>
    <dbReference type="NCBI Taxonomy" id="2799636"/>
    <lineage>
        <taxon>Bacteria</taxon>
        <taxon>Bacillati</taxon>
        <taxon>Bacillota</taxon>
        <taxon>Clostridia</taxon>
        <taxon>Lachnospirales</taxon>
        <taxon>Lachnospiraceae</taxon>
        <taxon>Catonella</taxon>
    </lineage>
</organism>
<proteinExistence type="predicted"/>
<dbReference type="SUPFAM" id="SSF55729">
    <property type="entry name" value="Acyl-CoA N-acyltransferases (Nat)"/>
    <property type="match status" value="1"/>
</dbReference>